<gene>
    <name evidence="3" type="ORF">Mgra_00008100</name>
</gene>
<evidence type="ECO:0000313" key="3">
    <source>
        <dbReference type="EMBL" id="KAF7632503.1"/>
    </source>
</evidence>
<organism evidence="3 4">
    <name type="scientific">Meloidogyne graminicola</name>
    <dbReference type="NCBI Taxonomy" id="189291"/>
    <lineage>
        <taxon>Eukaryota</taxon>
        <taxon>Metazoa</taxon>
        <taxon>Ecdysozoa</taxon>
        <taxon>Nematoda</taxon>
        <taxon>Chromadorea</taxon>
        <taxon>Rhabditida</taxon>
        <taxon>Tylenchina</taxon>
        <taxon>Tylenchomorpha</taxon>
        <taxon>Tylenchoidea</taxon>
        <taxon>Meloidogynidae</taxon>
        <taxon>Meloidogyninae</taxon>
        <taxon>Meloidogyne</taxon>
    </lineage>
</organism>
<evidence type="ECO:0000313" key="4">
    <source>
        <dbReference type="Proteomes" id="UP000605970"/>
    </source>
</evidence>
<name>A0A8S9ZGQ2_9BILA</name>
<feature type="compositionally biased region" description="Polar residues" evidence="1">
    <location>
        <begin position="583"/>
        <end position="600"/>
    </location>
</feature>
<proteinExistence type="predicted"/>
<reference evidence="3" key="1">
    <citation type="journal article" date="2020" name="Ecol. Evol.">
        <title>Genome structure and content of the rice root-knot nematode (Meloidogyne graminicola).</title>
        <authorList>
            <person name="Phan N.T."/>
            <person name="Danchin E.G.J."/>
            <person name="Klopp C."/>
            <person name="Perfus-Barbeoch L."/>
            <person name="Kozlowski D.K."/>
            <person name="Koutsovoulos G.D."/>
            <person name="Lopez-Roques C."/>
            <person name="Bouchez O."/>
            <person name="Zahm M."/>
            <person name="Besnard G."/>
            <person name="Bellafiore S."/>
        </authorList>
    </citation>
    <scope>NUCLEOTIDE SEQUENCE</scope>
    <source>
        <strain evidence="3">VN-18</strain>
    </source>
</reference>
<feature type="compositionally biased region" description="Acidic residues" evidence="1">
    <location>
        <begin position="536"/>
        <end position="564"/>
    </location>
</feature>
<keyword evidence="4" id="KW-1185">Reference proteome</keyword>
<feature type="chain" id="PRO_5035925675" evidence="2">
    <location>
        <begin position="25"/>
        <end position="610"/>
    </location>
</feature>
<feature type="compositionally biased region" description="Low complexity" evidence="1">
    <location>
        <begin position="567"/>
        <end position="577"/>
    </location>
</feature>
<evidence type="ECO:0000256" key="2">
    <source>
        <dbReference type="SAM" id="SignalP"/>
    </source>
</evidence>
<feature type="compositionally biased region" description="Basic and acidic residues" evidence="1">
    <location>
        <begin position="526"/>
        <end position="535"/>
    </location>
</feature>
<dbReference type="EMBL" id="JABEBT010000101">
    <property type="protein sequence ID" value="KAF7632503.1"/>
    <property type="molecule type" value="Genomic_DNA"/>
</dbReference>
<dbReference type="AlphaFoldDB" id="A0A8S9ZGQ2"/>
<feature type="region of interest" description="Disordered" evidence="1">
    <location>
        <begin position="496"/>
        <end position="610"/>
    </location>
</feature>
<sequence length="610" mass="70872">MRFLTIFLILFVLLLIAILGNCGGGRKDSIRDRSEVSSTRSDPLDEALESAEKKFKSVLGNLRNKTVKTAKSLVRSVSEFVKGSKRDFLRNLLISLKGLRAKETVWESELSHLVQSKKDLINNYSESIKFINYANRKLKKMIKQLKTLKVGIIEKIKENFFSESIVIDETIINQISKDIDQYGHAEMINFEEIRKIHISAENHCFVITSNFQKILDENNTIQSKYQNLYNEEYLNYLKLLTDGNISVEMKAPDNIFNYIYNIGEKDFCKKEEEFNDDVDTLPNRRKASGVKKVRKTSWGQRHSSFNRELKKEIENELNYLNENMDILWEKIARKIIYLQYFYQDLIRAILLCERIEKHHQKHEKTSLGIGTSAGQPSPKTSKEYDSLMIKLNHLKVKPVMMYFIISHRKGFPSDHSGVALAEILRKEKDKLYKTANYASFMELYGITTYEGVYHYEGPEFYNNQLKVYFNFIFGSYKPKFVQVEVKRKNKIEISESATGASSNIVSGRESRRSSGHIKFEPSSQSSEKHSEIHSETDEEKIEVEKDEEDYSDFDGDDSNEEYDDQGQKQVQQIGQSGVPPFYQQPSQYYNPQDIPGSSTGYYHYPPDFQH</sequence>
<feature type="compositionally biased region" description="Polar residues" evidence="1">
    <location>
        <begin position="496"/>
        <end position="505"/>
    </location>
</feature>
<evidence type="ECO:0000256" key="1">
    <source>
        <dbReference type="SAM" id="MobiDB-lite"/>
    </source>
</evidence>
<feature type="signal peptide" evidence="2">
    <location>
        <begin position="1"/>
        <end position="24"/>
    </location>
</feature>
<keyword evidence="2" id="KW-0732">Signal</keyword>
<comment type="caution">
    <text evidence="3">The sequence shown here is derived from an EMBL/GenBank/DDBJ whole genome shotgun (WGS) entry which is preliminary data.</text>
</comment>
<dbReference type="Proteomes" id="UP000605970">
    <property type="component" value="Unassembled WGS sequence"/>
</dbReference>
<accession>A0A8S9ZGQ2</accession>
<protein>
    <submittedName>
        <fullName evidence="3">Uncharacterized protein</fullName>
    </submittedName>
</protein>